<keyword evidence="16" id="KW-0378">Hydrolase</keyword>
<evidence type="ECO:0000256" key="9">
    <source>
        <dbReference type="ARBA" id="ARBA00023175"/>
    </source>
</evidence>
<dbReference type="GO" id="GO:0005524">
    <property type="term" value="F:ATP binding"/>
    <property type="evidence" value="ECO:0007669"/>
    <property type="project" value="UniProtKB-KW"/>
</dbReference>
<dbReference type="Gene3D" id="3.20.180.20">
    <property type="entry name" value="Dynein heavy chain, N-terminal domain 2"/>
    <property type="match status" value="1"/>
</dbReference>
<evidence type="ECO:0000256" key="10">
    <source>
        <dbReference type="ARBA" id="ARBA00023212"/>
    </source>
</evidence>
<dbReference type="OrthoDB" id="5593012at2759"/>
<keyword evidence="11" id="KW-0966">Cell projection</keyword>
<feature type="domain" description="Dynein heavy chain hydrolytic ATP-binding dynein motor region" evidence="15">
    <location>
        <begin position="1330"/>
        <end position="1582"/>
    </location>
</feature>
<dbReference type="STRING" id="10195.A0A3M7QJF2"/>
<keyword evidence="2" id="KW-0963">Cytoplasm</keyword>
<dbReference type="FunFam" id="1.10.287.2620:FF:000002">
    <property type="entry name" value="Dynein heavy chain 2, axonemal"/>
    <property type="match status" value="1"/>
</dbReference>
<dbReference type="EMBL" id="REGN01005919">
    <property type="protein sequence ID" value="RNA11577.1"/>
    <property type="molecule type" value="Genomic_DNA"/>
</dbReference>
<dbReference type="FunFam" id="1.10.8.710:FF:000004">
    <property type="entry name" value="Dynein axonemal heavy chain 6"/>
    <property type="match status" value="1"/>
</dbReference>
<feature type="non-terminal residue" evidence="16">
    <location>
        <position position="1588"/>
    </location>
</feature>
<dbReference type="InterPro" id="IPR026983">
    <property type="entry name" value="DHC"/>
</dbReference>
<dbReference type="GO" id="GO:0045505">
    <property type="term" value="F:dynein intermediate chain binding"/>
    <property type="evidence" value="ECO:0007669"/>
    <property type="project" value="InterPro"/>
</dbReference>
<dbReference type="InterPro" id="IPR027417">
    <property type="entry name" value="P-loop_NTPase"/>
</dbReference>
<dbReference type="InterPro" id="IPR035699">
    <property type="entry name" value="AAA_6"/>
</dbReference>
<evidence type="ECO:0000256" key="7">
    <source>
        <dbReference type="ARBA" id="ARBA00023054"/>
    </source>
</evidence>
<dbReference type="EC" id="3.6.1.15" evidence="16"/>
<evidence type="ECO:0000256" key="6">
    <source>
        <dbReference type="ARBA" id="ARBA00023017"/>
    </source>
</evidence>
<dbReference type="Pfam" id="PF12774">
    <property type="entry name" value="AAA_6"/>
    <property type="match status" value="1"/>
</dbReference>
<dbReference type="GO" id="GO:0051959">
    <property type="term" value="F:dynein light intermediate chain binding"/>
    <property type="evidence" value="ECO:0007669"/>
    <property type="project" value="InterPro"/>
</dbReference>
<sequence length="1588" mass="184447">MAGLESLPSLNIRKAGKYTEDPIKNLPQLPEKRLKQSWVDPNSKLDLQLNPKENQAGKNSFDLIKEINARDPKKYKLEELKPRKQVKINAPSNGIKNTEHLKKNREDFRKNLVDIIMQEENKINFLKSDNSEENENDSEEIKAEEDPKNVEKDILRYYYYIHNGIDTVHVAPLEDVRIKNMKALITNKLLNNYPQYVADLSDEVKDDYLLSVKKAIVDFVLRDSRENESDQTSKQKIPEYKQELELVPKPWHASFEKARYEIYKNLHSINPCMSQVLKLWYSSFDKLRMIDISEFQNEQSALDLPIFMNTCMKNIEFAKDQLAKKWFTEVQNIFYQGNKRKLVPSTTEPAKQKSFFDAAACLMTGNLQALCLKSMSDYEILFVPLPESTRQYEHPGFILRLILSDTEIKYEPSFTDFEVSFLNMIDIIIKACAHIPRVETRLYSDSAIQQQPGLKKEAHGGLVPVILPNIVLDHKNKISEVIRLESEGPVNHSKQFEKYSMLISKKAEEDMEAFLKETHNFNEYEREYKKYHRLVKEITYNSQKVVRVGMFELHCDELIRSLAKRAESIANKLMDKMLSEHFEINKQLCQEFEAIAEKCLTTPSNTAHLMELVTAVKKAETETINELDKKLFQARLRLEFILDNANLSPAQIRSNNQTFSWNDRLPQIFEEHRSIVADKTVQFQEALKLKRERFIEELENYSKQVEEFSQCGEMLDLPKYYKKAQSLEQKLTVANEKIEQFNSEEEAFKWELTQYPLRLQAFNNLQPYLKLYEIGVEFTNKHKDWMEGPMGKVVPDQVDQDVNNYWRQLYKLERQFQNVPVSRKMAAKLRAKVDEFKENLPLVSTLFNPGMRDRHWDQISEIIGFQFKPNEDTNLMKVIEMNLNEHVSKFENISEAASKEYSLEKAMEKMTKEWKEIEFSLVPYRETGTSILSSVDDIQLLLDDHIVKTQTMRGSPYIKPFEAEILEWERTLVLLQEILDEWLKVQISWLYLEPIFSSPDIMAQMPEEGRRFATVDKTWKEIIKQVLVDKHCMSVVKIEKMLDRFKKSNELLEQVLKGLNAYLEKKRLFFARFFFLSNDELLEILSETKDPTRVQPHLRKCFEGIAAVEFTESMDITHMKSSEGEVVLLKDVISTSKARGQVEKWLLELESDMIASTIAESLLVYESTPRATWVREWMGQAVLCVTAYFWTISIHKSIREGHKSLADYLELNNSQINEIVTLVRGNLSKQNRTTLGALVVLDVHARDVLESLVQNKVSTEDDFEWLSQLRYYWEEDNMVTRMINASLKYGYEYLGNSGRLVITPLTDRCARRSCWHRQDRDHQRLGQSGGQTMRGLASCGAWSCFDEFNRIDLEVLSVVAQQILTIQRGINSGSDQIVFEGTEIHLDPTCAVFITMNPGYAGRSELPDNLKALFRPVAMMVPDYAMIAEISLYSFGFINARPLSVKIVATYRLCSEQLSSQHHYDYGMRAVKSVLTAAGNLKLKYPNENEDIIMLRSIIDVNLPKFLSHDLPLFHGITSDLFPGVVLPKPDYEVLNEAIAEVCLKTNLQKTDFFVEKIQQIYEMMIVRHGFMIVGSPFGGKTCAYRTL</sequence>
<dbReference type="FunFam" id="1.20.140.100:FF:000004">
    <property type="entry name" value="Dynein axonemal heavy chain 6"/>
    <property type="match status" value="1"/>
</dbReference>
<comment type="subcellular location">
    <subcellularLocation>
        <location evidence="1">Cytoplasm</location>
        <location evidence="1">Cytoskeleton</location>
        <location evidence="1">Cilium axoneme</location>
    </subcellularLocation>
</comment>
<feature type="region of interest" description="Disordered" evidence="13">
    <location>
        <begin position="127"/>
        <end position="146"/>
    </location>
</feature>
<name>A0A3M7QJF2_BRAPC</name>
<dbReference type="FunFam" id="3.20.180.20:FF:000003">
    <property type="entry name" value="Dynein heavy chain 12, axonemal"/>
    <property type="match status" value="1"/>
</dbReference>
<feature type="region of interest" description="Disordered" evidence="13">
    <location>
        <begin position="1"/>
        <end position="34"/>
    </location>
</feature>
<dbReference type="Gene3D" id="3.40.50.300">
    <property type="entry name" value="P-loop containing nucleotide triphosphate hydrolases"/>
    <property type="match status" value="2"/>
</dbReference>
<evidence type="ECO:0000256" key="13">
    <source>
        <dbReference type="SAM" id="MobiDB-lite"/>
    </source>
</evidence>
<dbReference type="InterPro" id="IPR013602">
    <property type="entry name" value="Dynein_heavy_linker"/>
</dbReference>
<evidence type="ECO:0000256" key="8">
    <source>
        <dbReference type="ARBA" id="ARBA00023069"/>
    </source>
</evidence>
<evidence type="ECO:0000256" key="2">
    <source>
        <dbReference type="ARBA" id="ARBA00022490"/>
    </source>
</evidence>
<keyword evidence="6" id="KW-0243">Dynein</keyword>
<protein>
    <submittedName>
        <fullName evidence="16">Dynein heavy chain axonemal</fullName>
        <ecNumber evidence="16">3.6.1.15</ecNumber>
    </submittedName>
</protein>
<comment type="caution">
    <text evidence="16">The sequence shown here is derived from an EMBL/GenBank/DDBJ whole genome shotgun (WGS) entry which is preliminary data.</text>
</comment>
<dbReference type="GO" id="GO:0030286">
    <property type="term" value="C:dynein complex"/>
    <property type="evidence" value="ECO:0007669"/>
    <property type="project" value="UniProtKB-KW"/>
</dbReference>
<feature type="coiled-coil region" evidence="12">
    <location>
        <begin position="684"/>
        <end position="744"/>
    </location>
</feature>
<dbReference type="FunFam" id="1.20.58.1120:FF:000005">
    <property type="entry name" value="Dynein, axonemal, heavy chain 12"/>
    <property type="match status" value="1"/>
</dbReference>
<evidence type="ECO:0000313" key="16">
    <source>
        <dbReference type="EMBL" id="RNA11577.1"/>
    </source>
</evidence>
<proteinExistence type="predicted"/>
<dbReference type="Gene3D" id="1.10.8.710">
    <property type="match status" value="1"/>
</dbReference>
<feature type="domain" description="Dynein heavy chain linker" evidence="14">
    <location>
        <begin position="762"/>
        <end position="1156"/>
    </location>
</feature>
<evidence type="ECO:0000256" key="11">
    <source>
        <dbReference type="ARBA" id="ARBA00023273"/>
    </source>
</evidence>
<dbReference type="Pfam" id="PF08393">
    <property type="entry name" value="DHC_N2"/>
    <property type="match status" value="1"/>
</dbReference>
<organism evidence="16 17">
    <name type="scientific">Brachionus plicatilis</name>
    <name type="common">Marine rotifer</name>
    <name type="synonym">Brachionus muelleri</name>
    <dbReference type="NCBI Taxonomy" id="10195"/>
    <lineage>
        <taxon>Eukaryota</taxon>
        <taxon>Metazoa</taxon>
        <taxon>Spiralia</taxon>
        <taxon>Gnathifera</taxon>
        <taxon>Rotifera</taxon>
        <taxon>Eurotatoria</taxon>
        <taxon>Monogononta</taxon>
        <taxon>Pseudotrocha</taxon>
        <taxon>Ploima</taxon>
        <taxon>Brachionidae</taxon>
        <taxon>Brachionus</taxon>
    </lineage>
</organism>
<evidence type="ECO:0000313" key="17">
    <source>
        <dbReference type="Proteomes" id="UP000276133"/>
    </source>
</evidence>
<dbReference type="InterPro" id="IPR042222">
    <property type="entry name" value="Dynein_2_N"/>
</dbReference>
<keyword evidence="8" id="KW-0969">Cilium</keyword>
<reference evidence="16 17" key="1">
    <citation type="journal article" date="2018" name="Sci. Rep.">
        <title>Genomic signatures of local adaptation to the degree of environmental predictability in rotifers.</title>
        <authorList>
            <person name="Franch-Gras L."/>
            <person name="Hahn C."/>
            <person name="Garcia-Roger E.M."/>
            <person name="Carmona M.J."/>
            <person name="Serra M."/>
            <person name="Gomez A."/>
        </authorList>
    </citation>
    <scope>NUCLEOTIDE SEQUENCE [LARGE SCALE GENOMIC DNA]</scope>
    <source>
        <strain evidence="16">HYR1</strain>
    </source>
</reference>
<keyword evidence="5" id="KW-0067">ATP-binding</keyword>
<keyword evidence="9" id="KW-0505">Motor protein</keyword>
<keyword evidence="17" id="KW-1185">Reference proteome</keyword>
<dbReference type="InterPro" id="IPR043157">
    <property type="entry name" value="Dynein_AAA1S"/>
</dbReference>
<dbReference type="PANTHER" id="PTHR22878">
    <property type="entry name" value="DYNEIN HEAVY CHAIN 6, AXONEMAL-LIKE-RELATED"/>
    <property type="match status" value="1"/>
</dbReference>
<dbReference type="PANTHER" id="PTHR22878:SF66">
    <property type="entry name" value="DYNEIN AXONEMAL HEAVY CHAIN 7"/>
    <property type="match status" value="1"/>
</dbReference>
<accession>A0A3M7QJF2</accession>
<evidence type="ECO:0000256" key="12">
    <source>
        <dbReference type="SAM" id="Coils"/>
    </source>
</evidence>
<evidence type="ECO:0000259" key="14">
    <source>
        <dbReference type="Pfam" id="PF08393"/>
    </source>
</evidence>
<evidence type="ECO:0000256" key="3">
    <source>
        <dbReference type="ARBA" id="ARBA00022701"/>
    </source>
</evidence>
<evidence type="ECO:0000256" key="5">
    <source>
        <dbReference type="ARBA" id="ARBA00022840"/>
    </source>
</evidence>
<dbReference type="GO" id="GO:0005874">
    <property type="term" value="C:microtubule"/>
    <property type="evidence" value="ECO:0007669"/>
    <property type="project" value="UniProtKB-KW"/>
</dbReference>
<dbReference type="GO" id="GO:0007018">
    <property type="term" value="P:microtubule-based movement"/>
    <property type="evidence" value="ECO:0007669"/>
    <property type="project" value="InterPro"/>
</dbReference>
<dbReference type="InterPro" id="IPR042228">
    <property type="entry name" value="Dynein_linker_3"/>
</dbReference>
<evidence type="ECO:0000256" key="4">
    <source>
        <dbReference type="ARBA" id="ARBA00022741"/>
    </source>
</evidence>
<keyword evidence="10" id="KW-0206">Cytoskeleton</keyword>
<dbReference type="SUPFAM" id="SSF52540">
    <property type="entry name" value="P-loop containing nucleoside triphosphate hydrolases"/>
    <property type="match status" value="1"/>
</dbReference>
<dbReference type="Proteomes" id="UP000276133">
    <property type="component" value="Unassembled WGS sequence"/>
</dbReference>
<gene>
    <name evidence="16" type="ORF">BpHYR1_024909</name>
</gene>
<dbReference type="GO" id="GO:0017111">
    <property type="term" value="F:ribonucleoside triphosphate phosphatase activity"/>
    <property type="evidence" value="ECO:0007669"/>
    <property type="project" value="UniProtKB-EC"/>
</dbReference>
<dbReference type="Gene3D" id="1.20.140.100">
    <property type="entry name" value="Dynein heavy chain, N-terminal domain 2"/>
    <property type="match status" value="1"/>
</dbReference>
<evidence type="ECO:0000259" key="15">
    <source>
        <dbReference type="Pfam" id="PF12774"/>
    </source>
</evidence>
<keyword evidence="4" id="KW-0547">Nucleotide-binding</keyword>
<dbReference type="Gene3D" id="1.20.58.1120">
    <property type="match status" value="1"/>
</dbReference>
<keyword evidence="7 12" id="KW-0175">Coiled coil</keyword>
<evidence type="ECO:0000256" key="1">
    <source>
        <dbReference type="ARBA" id="ARBA00004430"/>
    </source>
</evidence>
<dbReference type="Gene3D" id="1.10.287.2620">
    <property type="match status" value="1"/>
</dbReference>
<keyword evidence="3" id="KW-0493">Microtubule</keyword>
<dbReference type="GO" id="GO:0005930">
    <property type="term" value="C:axoneme"/>
    <property type="evidence" value="ECO:0007669"/>
    <property type="project" value="UniProtKB-SubCell"/>
</dbReference>